<evidence type="ECO:0000256" key="1">
    <source>
        <dbReference type="SAM" id="Phobius"/>
    </source>
</evidence>
<keyword evidence="1" id="KW-0472">Membrane</keyword>
<proteinExistence type="predicted"/>
<reference evidence="3" key="1">
    <citation type="submission" date="2025-08" db="UniProtKB">
        <authorList>
            <consortium name="RefSeq"/>
        </authorList>
    </citation>
    <scope>IDENTIFICATION</scope>
    <source>
        <strain evidence="3">11010-0011.00</strain>
        <tissue evidence="3">Whole body</tissue>
    </source>
</reference>
<accession>A0A6J2U4D8</accession>
<gene>
    <name evidence="3" type="primary">LOC115629636</name>
</gene>
<dbReference type="AlphaFoldDB" id="A0A6J2U4D8"/>
<keyword evidence="1" id="KW-0812">Transmembrane</keyword>
<evidence type="ECO:0000313" key="2">
    <source>
        <dbReference type="Proteomes" id="UP000504634"/>
    </source>
</evidence>
<keyword evidence="2" id="KW-1185">Reference proteome</keyword>
<feature type="transmembrane region" description="Helical" evidence="1">
    <location>
        <begin position="35"/>
        <end position="63"/>
    </location>
</feature>
<dbReference type="InterPro" id="IPR031754">
    <property type="entry name" value="DUF4736"/>
</dbReference>
<protein>
    <submittedName>
        <fullName evidence="3">Uncharacterized protein LOC115629636</fullName>
    </submittedName>
</protein>
<name>A0A6J2U4D8_DROLE</name>
<dbReference type="Pfam" id="PF15883">
    <property type="entry name" value="DUF4736"/>
    <property type="match status" value="1"/>
</dbReference>
<evidence type="ECO:0000313" key="3">
    <source>
        <dbReference type="RefSeq" id="XP_030381997.1"/>
    </source>
</evidence>
<dbReference type="OrthoDB" id="7826977at2759"/>
<sequence>MEMLGALLMPKFPPNDRYMLGWTRSSLGYFDEDSLLMMLVLFIFAQLLILIYIFLACFQLSTLHRKHFNEKRRRQFANFIFRRLLMQLERAVGQCRKELSEKVQGCKDTLDSCTRWQIDVLEAINLFRRDATKVLYPKHELHTLATSCAYFVLEEEDQELQDAGYATVNVEMDDAFLRRLLHGSVMS</sequence>
<dbReference type="GeneID" id="115629636"/>
<keyword evidence="1" id="KW-1133">Transmembrane helix</keyword>
<dbReference type="RefSeq" id="XP_030381997.1">
    <property type="nucleotide sequence ID" value="XM_030526137.1"/>
</dbReference>
<organism evidence="2 3">
    <name type="scientific">Drosophila lebanonensis</name>
    <name type="common">Fruit fly</name>
    <name type="synonym">Scaptodrosophila lebanonensis</name>
    <dbReference type="NCBI Taxonomy" id="7225"/>
    <lineage>
        <taxon>Eukaryota</taxon>
        <taxon>Metazoa</taxon>
        <taxon>Ecdysozoa</taxon>
        <taxon>Arthropoda</taxon>
        <taxon>Hexapoda</taxon>
        <taxon>Insecta</taxon>
        <taxon>Pterygota</taxon>
        <taxon>Neoptera</taxon>
        <taxon>Endopterygota</taxon>
        <taxon>Diptera</taxon>
        <taxon>Brachycera</taxon>
        <taxon>Muscomorpha</taxon>
        <taxon>Ephydroidea</taxon>
        <taxon>Drosophilidae</taxon>
        <taxon>Scaptodrosophila</taxon>
    </lineage>
</organism>
<dbReference type="Proteomes" id="UP000504634">
    <property type="component" value="Unplaced"/>
</dbReference>